<feature type="compositionally biased region" description="Pro residues" evidence="1">
    <location>
        <begin position="185"/>
        <end position="204"/>
    </location>
</feature>
<dbReference type="Pfam" id="PF20232">
    <property type="entry name" value="T6SS_FHA_C"/>
    <property type="match status" value="1"/>
</dbReference>
<dbReference type="CDD" id="cd00060">
    <property type="entry name" value="FHA"/>
    <property type="match status" value="1"/>
</dbReference>
<dbReference type="STRING" id="395965.Msil_2355"/>
<dbReference type="NCBIfam" id="TIGR03354">
    <property type="entry name" value="VI_FHA"/>
    <property type="match status" value="1"/>
</dbReference>
<feature type="region of interest" description="Disordered" evidence="1">
    <location>
        <begin position="169"/>
        <end position="257"/>
    </location>
</feature>
<evidence type="ECO:0000313" key="4">
    <source>
        <dbReference type="Proteomes" id="UP000002257"/>
    </source>
</evidence>
<dbReference type="PROSITE" id="PS50006">
    <property type="entry name" value="FHA_DOMAIN"/>
    <property type="match status" value="1"/>
</dbReference>
<dbReference type="HOGENOM" id="CLU_023667_2_1_5"/>
<dbReference type="AlphaFoldDB" id="B8EIG6"/>
<evidence type="ECO:0000256" key="1">
    <source>
        <dbReference type="SAM" id="MobiDB-lite"/>
    </source>
</evidence>
<accession>B8EIG6</accession>
<dbReference type="eggNOG" id="COG3456">
    <property type="taxonomic scope" value="Bacteria"/>
</dbReference>
<dbReference type="SMART" id="SM00240">
    <property type="entry name" value="FHA"/>
    <property type="match status" value="1"/>
</dbReference>
<dbReference type="OrthoDB" id="273564at2"/>
<sequence>MALKLAIENMTNLPDGGPVSITVTGKRGVDIGRDAHLDWTLPDPSRFISGKHCEIRFEGGAYVLTDVSSNGTFLNEQPHRMREPHRLRNGDRLLIGQYVVAVSLDGTEEREESAAPALGRRPLDADLWESGEPVPEPIDPRVLKPVPERAKGPDFLDWAMDVFDPLSPTPAKPNAASRFEDASWLPPPPTAPVAPPPPEAPAPRRPVWSADDAEPPARVSAPPAPPVMPPPAPAEAPPASPPPPAPIAPAAPPVRAENTDAAGARFVRRFAEAAGLPPEAIAKQDADELAAELGALMKLVTEDLRQLLGARLEVKRMARASQTTIRAADNNPLKFSPTTEDALRQMFGAPTRSYLPAGAALKQGFEDLKRHQLQSASAMQGAVKMLTEDLDPDRIEQEIAPDSGLSGLFSARKGKLWDAYVARFKAKTHRHGDGLIGAFMLYFSQCYDQTHKQ</sequence>
<dbReference type="Gene3D" id="2.60.200.20">
    <property type="match status" value="1"/>
</dbReference>
<reference evidence="3 4" key="1">
    <citation type="journal article" date="2010" name="J. Bacteriol.">
        <title>Complete genome sequence of the aerobic facultative methanotroph Methylocella silvestris BL2.</title>
        <authorList>
            <person name="Chen Y."/>
            <person name="Crombie A."/>
            <person name="Rahman M.T."/>
            <person name="Dedysh S.N."/>
            <person name="Liesack W."/>
            <person name="Stott M.B."/>
            <person name="Alam M."/>
            <person name="Theisen A.R."/>
            <person name="Murrell J.C."/>
            <person name="Dunfield P.F."/>
        </authorList>
    </citation>
    <scope>NUCLEOTIDE SEQUENCE [LARGE SCALE GENOMIC DNA]</scope>
    <source>
        <strain evidence="4">DSM 15510 / CIP 108128 / LMG 27833 / NCIMB 13906 / BL2</strain>
    </source>
</reference>
<feature type="domain" description="FHA" evidence="2">
    <location>
        <begin position="29"/>
        <end position="79"/>
    </location>
</feature>
<dbReference type="Proteomes" id="UP000002257">
    <property type="component" value="Chromosome"/>
</dbReference>
<dbReference type="InterPro" id="IPR008984">
    <property type="entry name" value="SMAD_FHA_dom_sf"/>
</dbReference>
<gene>
    <name evidence="3" type="ordered locus">Msil_2355</name>
</gene>
<dbReference type="Pfam" id="PF00498">
    <property type="entry name" value="FHA"/>
    <property type="match status" value="1"/>
</dbReference>
<dbReference type="PANTHER" id="PTHR23308">
    <property type="entry name" value="NUCLEAR INHIBITOR OF PROTEIN PHOSPHATASE-1"/>
    <property type="match status" value="1"/>
</dbReference>
<dbReference type="EMBL" id="CP001280">
    <property type="protein sequence ID" value="ACK51285.1"/>
    <property type="molecule type" value="Genomic_DNA"/>
</dbReference>
<proteinExistence type="predicted"/>
<name>B8EIG6_METSB</name>
<protein>
    <submittedName>
        <fullName evidence="3">FHA domain containing protein</fullName>
    </submittedName>
</protein>
<dbReference type="SUPFAM" id="SSF49879">
    <property type="entry name" value="SMAD/FHA domain"/>
    <property type="match status" value="1"/>
</dbReference>
<dbReference type="RefSeq" id="WP_012591354.1">
    <property type="nucleotide sequence ID" value="NC_011666.1"/>
</dbReference>
<dbReference type="InterPro" id="IPR000253">
    <property type="entry name" value="FHA_dom"/>
</dbReference>
<keyword evidence="4" id="KW-1185">Reference proteome</keyword>
<organism evidence="3 4">
    <name type="scientific">Methylocella silvestris (strain DSM 15510 / CIP 108128 / LMG 27833 / NCIMB 13906 / BL2)</name>
    <dbReference type="NCBI Taxonomy" id="395965"/>
    <lineage>
        <taxon>Bacteria</taxon>
        <taxon>Pseudomonadati</taxon>
        <taxon>Pseudomonadota</taxon>
        <taxon>Alphaproteobacteria</taxon>
        <taxon>Hyphomicrobiales</taxon>
        <taxon>Beijerinckiaceae</taxon>
        <taxon>Methylocella</taxon>
    </lineage>
</organism>
<feature type="compositionally biased region" description="Basic and acidic residues" evidence="1">
    <location>
        <begin position="138"/>
        <end position="147"/>
    </location>
</feature>
<dbReference type="eggNOG" id="COG1716">
    <property type="taxonomic scope" value="Bacteria"/>
</dbReference>
<dbReference type="InterPro" id="IPR046883">
    <property type="entry name" value="T6SS_FHA_C"/>
</dbReference>
<dbReference type="InterPro" id="IPR017735">
    <property type="entry name" value="T6SS_FHA"/>
</dbReference>
<dbReference type="KEGG" id="msl:Msil_2355"/>
<evidence type="ECO:0000313" key="3">
    <source>
        <dbReference type="EMBL" id="ACK51285.1"/>
    </source>
</evidence>
<dbReference type="InterPro" id="IPR050923">
    <property type="entry name" value="Cell_Proc_Reg/RNA_Proc"/>
</dbReference>
<feature type="compositionally biased region" description="Pro residues" evidence="1">
    <location>
        <begin position="222"/>
        <end position="252"/>
    </location>
</feature>
<feature type="region of interest" description="Disordered" evidence="1">
    <location>
        <begin position="107"/>
        <end position="147"/>
    </location>
</feature>
<evidence type="ECO:0000259" key="2">
    <source>
        <dbReference type="PROSITE" id="PS50006"/>
    </source>
</evidence>